<evidence type="ECO:0000313" key="5">
    <source>
        <dbReference type="EMBL" id="SPD74234.1"/>
    </source>
</evidence>
<dbReference type="Pfam" id="PF01668">
    <property type="entry name" value="SmpB"/>
    <property type="match status" value="1"/>
</dbReference>
<comment type="similarity">
    <text evidence="3">Belongs to the SmpB family.</text>
</comment>
<evidence type="ECO:0000256" key="2">
    <source>
        <dbReference type="ARBA" id="ARBA00022884"/>
    </source>
</evidence>
<comment type="function">
    <text evidence="3">Required for rescue of stalled ribosomes mediated by trans-translation. Binds to transfer-messenger RNA (tmRNA), required for stable association of tmRNA with ribosomes. tmRNA and SmpB together mimic tRNA shape, replacing the anticodon stem-loop with SmpB. tmRNA is encoded by the ssrA gene; the 2 termini fold to resemble tRNA(Ala) and it encodes a 'tag peptide', a short internal open reading frame. During trans-translation Ala-aminoacylated tmRNA acts like a tRNA, entering the A-site of stalled ribosomes, displacing the stalled mRNA. The ribosome then switches to translate the ORF on the tmRNA; the nascent peptide is terminated with the 'tag peptide' encoded by the tmRNA and targeted for degradation. The ribosome is freed to recommence translation, which seems to be the essential function of trans-translation.</text>
</comment>
<evidence type="ECO:0000256" key="1">
    <source>
        <dbReference type="ARBA" id="ARBA00022490"/>
    </source>
</evidence>
<dbReference type="PANTHER" id="PTHR30308:SF2">
    <property type="entry name" value="SSRA-BINDING PROTEIN"/>
    <property type="match status" value="1"/>
</dbReference>
<dbReference type="HAMAP" id="MF_00023">
    <property type="entry name" value="SmpB"/>
    <property type="match status" value="1"/>
</dbReference>
<evidence type="ECO:0000256" key="3">
    <source>
        <dbReference type="HAMAP-Rule" id="MF_00023"/>
    </source>
</evidence>
<dbReference type="AlphaFoldDB" id="A0A445MXH8"/>
<accession>A0A445MXH8</accession>
<name>A0A445MXH8_9BACT</name>
<gene>
    <name evidence="3 5" type="primary">smpB</name>
    <name evidence="5" type="ORF">PITCH_A220001</name>
</gene>
<dbReference type="PROSITE" id="PS01317">
    <property type="entry name" value="SSRP"/>
    <property type="match status" value="1"/>
</dbReference>
<reference evidence="5" key="1">
    <citation type="submission" date="2018-01" db="EMBL/GenBank/DDBJ databases">
        <authorList>
            <person name="Regsiter A."/>
            <person name="William W."/>
        </authorList>
    </citation>
    <scope>NUCLEOTIDE SEQUENCE</scope>
    <source>
        <strain evidence="5">TRIP AH-1</strain>
    </source>
</reference>
<protein>
    <recommendedName>
        <fullName evidence="3">SsrA-binding protein</fullName>
    </recommendedName>
    <alternativeName>
        <fullName evidence="3">Small protein B</fullName>
    </alternativeName>
</protein>
<dbReference type="InterPro" id="IPR020081">
    <property type="entry name" value="SsrA-bd_prot_CS"/>
</dbReference>
<dbReference type="CDD" id="cd09294">
    <property type="entry name" value="SmpB"/>
    <property type="match status" value="1"/>
</dbReference>
<dbReference type="GO" id="GO:0005829">
    <property type="term" value="C:cytosol"/>
    <property type="evidence" value="ECO:0007669"/>
    <property type="project" value="TreeGrafter"/>
</dbReference>
<dbReference type="InterPro" id="IPR023620">
    <property type="entry name" value="SmpB"/>
</dbReference>
<dbReference type="GO" id="GO:0003723">
    <property type="term" value="F:RNA binding"/>
    <property type="evidence" value="ECO:0007669"/>
    <property type="project" value="UniProtKB-UniRule"/>
</dbReference>
<dbReference type="Gene3D" id="2.40.280.10">
    <property type="match status" value="1"/>
</dbReference>
<dbReference type="GO" id="GO:0070929">
    <property type="term" value="P:trans-translation"/>
    <property type="evidence" value="ECO:0007669"/>
    <property type="project" value="UniProtKB-UniRule"/>
</dbReference>
<dbReference type="PANTHER" id="PTHR30308">
    <property type="entry name" value="TMRNA-BINDING COMPONENT OF TRANS-TRANSLATION TAGGING COMPLEX"/>
    <property type="match status" value="1"/>
</dbReference>
<dbReference type="EMBL" id="OJIN01000135">
    <property type="protein sequence ID" value="SPD74234.1"/>
    <property type="molecule type" value="Genomic_DNA"/>
</dbReference>
<sequence length="152" mass="17741">METKTVCQNKKARYDYFIDEVIEAGIVLLGPEVKSLRDGRASLVDSYARVKKGEVFIHNMNISPYPFAHHIQLEPMRVRKLLLNKKEIKRLIGKTEEKGFTLIPTRVYFAKNGKAKVELALAKGKKQYDKRHVLKEKDIKREMEEGRKRNQQ</sequence>
<feature type="region of interest" description="Disordered" evidence="4">
    <location>
        <begin position="132"/>
        <end position="152"/>
    </location>
</feature>
<dbReference type="GO" id="GO:0070930">
    <property type="term" value="P:trans-translation-dependent protein tagging"/>
    <property type="evidence" value="ECO:0007669"/>
    <property type="project" value="TreeGrafter"/>
</dbReference>
<keyword evidence="1 3" id="KW-0963">Cytoplasm</keyword>
<dbReference type="InterPro" id="IPR000037">
    <property type="entry name" value="SsrA-bd_prot"/>
</dbReference>
<evidence type="ECO:0000256" key="4">
    <source>
        <dbReference type="SAM" id="MobiDB-lite"/>
    </source>
</evidence>
<dbReference type="NCBIfam" id="NF003843">
    <property type="entry name" value="PRK05422.1"/>
    <property type="match status" value="1"/>
</dbReference>
<organism evidence="5">
    <name type="scientific">uncultured Desulfobacterium sp</name>
    <dbReference type="NCBI Taxonomy" id="201089"/>
    <lineage>
        <taxon>Bacteria</taxon>
        <taxon>Pseudomonadati</taxon>
        <taxon>Thermodesulfobacteriota</taxon>
        <taxon>Desulfobacteria</taxon>
        <taxon>Desulfobacterales</taxon>
        <taxon>Desulfobacteriaceae</taxon>
        <taxon>Desulfobacterium</taxon>
        <taxon>environmental samples</taxon>
    </lineage>
</organism>
<comment type="subcellular location">
    <subcellularLocation>
        <location evidence="3">Cytoplasm</location>
    </subcellularLocation>
    <text evidence="3">The tmRNA-SmpB complex associates with stalled 70S ribosomes.</text>
</comment>
<dbReference type="NCBIfam" id="TIGR00086">
    <property type="entry name" value="smpB"/>
    <property type="match status" value="1"/>
</dbReference>
<proteinExistence type="inferred from homology"/>
<dbReference type="SUPFAM" id="SSF74982">
    <property type="entry name" value="Small protein B (SmpB)"/>
    <property type="match status" value="1"/>
</dbReference>
<keyword evidence="2 3" id="KW-0694">RNA-binding</keyword>